<dbReference type="EMBL" id="JAFEUM010000003">
    <property type="protein sequence ID" value="MBM7036501.1"/>
    <property type="molecule type" value="Genomic_DNA"/>
</dbReference>
<dbReference type="RefSeq" id="WP_205158086.1">
    <property type="nucleotide sequence ID" value="NZ_JAFEUM010000003.1"/>
</dbReference>
<keyword evidence="2" id="KW-1185">Reference proteome</keyword>
<evidence type="ECO:0000313" key="2">
    <source>
        <dbReference type="Proteomes" id="UP000809621"/>
    </source>
</evidence>
<reference evidence="1 2" key="1">
    <citation type="submission" date="2021-02" db="EMBL/GenBank/DDBJ databases">
        <authorList>
            <person name="Park J.-S."/>
        </authorList>
    </citation>
    <scope>NUCLEOTIDE SEQUENCE [LARGE SCALE GENOMIC DNA]</scope>
    <source>
        <strain evidence="1 2">188UL20-2</strain>
    </source>
</reference>
<accession>A0ABS2HIM7</accession>
<evidence type="ECO:0000313" key="1">
    <source>
        <dbReference type="EMBL" id="MBM7036501.1"/>
    </source>
</evidence>
<comment type="caution">
    <text evidence="1">The sequence shown here is derived from an EMBL/GenBank/DDBJ whole genome shotgun (WGS) entry which is preliminary data.</text>
</comment>
<proteinExistence type="predicted"/>
<gene>
    <name evidence="1" type="ORF">JQC93_08775</name>
</gene>
<protein>
    <submittedName>
        <fullName evidence="1">Uncharacterized protein</fullName>
    </submittedName>
</protein>
<name>A0ABS2HIM7_9VIBR</name>
<organism evidence="1 2">
    <name type="scientific">Vibrio ulleungensis</name>
    <dbReference type="NCBI Taxonomy" id="2807619"/>
    <lineage>
        <taxon>Bacteria</taxon>
        <taxon>Pseudomonadati</taxon>
        <taxon>Pseudomonadota</taxon>
        <taxon>Gammaproteobacteria</taxon>
        <taxon>Vibrionales</taxon>
        <taxon>Vibrionaceae</taxon>
        <taxon>Vibrio</taxon>
    </lineage>
</organism>
<dbReference type="Proteomes" id="UP000809621">
    <property type="component" value="Unassembled WGS sequence"/>
</dbReference>
<sequence length="93" mass="10282">MHNTFHYCGELSIEQLLATSIVKPSNNYQSKAEQLETQIATVRSAINSVHLGLTIKNHQVISLQLEALESVAAIYRNRAQLESIAQESVKSCA</sequence>